<evidence type="ECO:0000256" key="1">
    <source>
        <dbReference type="SAM" id="MobiDB-lite"/>
    </source>
</evidence>
<organism evidence="2 3">
    <name type="scientific">Phanerochaete sordida</name>
    <dbReference type="NCBI Taxonomy" id="48140"/>
    <lineage>
        <taxon>Eukaryota</taxon>
        <taxon>Fungi</taxon>
        <taxon>Dikarya</taxon>
        <taxon>Basidiomycota</taxon>
        <taxon>Agaricomycotina</taxon>
        <taxon>Agaricomycetes</taxon>
        <taxon>Polyporales</taxon>
        <taxon>Phanerochaetaceae</taxon>
        <taxon>Phanerochaete</taxon>
    </lineage>
</organism>
<sequence length="77" mass="8637">MFYKGPLPPPTPDLTWNTPAQNGTGWALGIFSSPVPSKPSRNERARVAPTHRIALQMTDTGSRRSSRFRPYELRSLL</sequence>
<evidence type="ECO:0000313" key="3">
    <source>
        <dbReference type="Proteomes" id="UP000703269"/>
    </source>
</evidence>
<accession>A0A9P3G670</accession>
<proteinExistence type="predicted"/>
<comment type="caution">
    <text evidence="2">The sequence shown here is derived from an EMBL/GenBank/DDBJ whole genome shotgun (WGS) entry which is preliminary data.</text>
</comment>
<feature type="region of interest" description="Disordered" evidence="1">
    <location>
        <begin position="27"/>
        <end position="46"/>
    </location>
</feature>
<dbReference type="EMBL" id="BPQB01000015">
    <property type="protein sequence ID" value="GJE89992.1"/>
    <property type="molecule type" value="Genomic_DNA"/>
</dbReference>
<feature type="region of interest" description="Disordered" evidence="1">
    <location>
        <begin position="58"/>
        <end position="77"/>
    </location>
</feature>
<gene>
    <name evidence="2" type="ORF">PsYK624_061110</name>
</gene>
<dbReference type="Proteomes" id="UP000703269">
    <property type="component" value="Unassembled WGS sequence"/>
</dbReference>
<evidence type="ECO:0000313" key="2">
    <source>
        <dbReference type="EMBL" id="GJE89992.1"/>
    </source>
</evidence>
<reference evidence="2 3" key="1">
    <citation type="submission" date="2021-08" db="EMBL/GenBank/DDBJ databases">
        <title>Draft Genome Sequence of Phanerochaete sordida strain YK-624.</title>
        <authorList>
            <person name="Mori T."/>
            <person name="Dohra H."/>
            <person name="Suzuki T."/>
            <person name="Kawagishi H."/>
            <person name="Hirai H."/>
        </authorList>
    </citation>
    <scope>NUCLEOTIDE SEQUENCE [LARGE SCALE GENOMIC DNA]</scope>
    <source>
        <strain evidence="2 3">YK-624</strain>
    </source>
</reference>
<dbReference type="AlphaFoldDB" id="A0A9P3G670"/>
<keyword evidence="3" id="KW-1185">Reference proteome</keyword>
<protein>
    <submittedName>
        <fullName evidence="2">Uncharacterized protein</fullName>
    </submittedName>
</protein>
<name>A0A9P3G670_9APHY</name>